<dbReference type="EMBL" id="LSBI01000004">
    <property type="protein sequence ID" value="OAQ90656.1"/>
    <property type="molecule type" value="Genomic_DNA"/>
</dbReference>
<feature type="region of interest" description="Disordered" evidence="1">
    <location>
        <begin position="38"/>
        <end position="63"/>
    </location>
</feature>
<evidence type="ECO:0000256" key="1">
    <source>
        <dbReference type="SAM" id="MobiDB-lite"/>
    </source>
</evidence>
<gene>
    <name evidence="2" type="ORF">VFPFJ_04815</name>
</gene>
<evidence type="ECO:0000313" key="3">
    <source>
        <dbReference type="Proteomes" id="UP000078340"/>
    </source>
</evidence>
<comment type="caution">
    <text evidence="2">The sequence shown here is derived from an EMBL/GenBank/DDBJ whole genome shotgun (WGS) entry which is preliminary data.</text>
</comment>
<dbReference type="AlphaFoldDB" id="A0A179HJM0"/>
<feature type="region of interest" description="Disordered" evidence="1">
    <location>
        <begin position="1"/>
        <end position="26"/>
    </location>
</feature>
<organism evidence="2 3">
    <name type="scientific">Purpureocillium lilacinum</name>
    <name type="common">Paecilomyces lilacinus</name>
    <dbReference type="NCBI Taxonomy" id="33203"/>
    <lineage>
        <taxon>Eukaryota</taxon>
        <taxon>Fungi</taxon>
        <taxon>Dikarya</taxon>
        <taxon>Ascomycota</taxon>
        <taxon>Pezizomycotina</taxon>
        <taxon>Sordariomycetes</taxon>
        <taxon>Hypocreomycetidae</taxon>
        <taxon>Hypocreales</taxon>
        <taxon>Ophiocordycipitaceae</taxon>
        <taxon>Purpureocillium</taxon>
    </lineage>
</organism>
<protein>
    <submittedName>
        <fullName evidence="2">Uncharacterized protein</fullName>
    </submittedName>
</protein>
<sequence length="148" mass="15603">MGGRGPPTSSANAAPPAPPARGLCWSRPVRPAPVRLSFVRGTSTNPSIPPSRQPRAASTGKDTSLWRANCRRRFGSAVPVLPSSPPVLVRPSASRRPVLAGLSPVPVVQAPSLTPRLTPPSRRGPLSTCETRTMLGRSSDDALREFAL</sequence>
<reference evidence="2 3" key="1">
    <citation type="submission" date="2016-02" db="EMBL/GenBank/DDBJ databases">
        <title>Biosynthesis of antibiotic leucinostatins and their inhibition on Phytophthora in bio-control Purpureocillium lilacinum.</title>
        <authorList>
            <person name="Wang G."/>
            <person name="Liu Z."/>
            <person name="Lin R."/>
            <person name="Li E."/>
            <person name="Mao Z."/>
            <person name="Ling J."/>
            <person name="Yin W."/>
            <person name="Xie B."/>
        </authorList>
    </citation>
    <scope>NUCLEOTIDE SEQUENCE [LARGE SCALE GENOMIC DNA]</scope>
    <source>
        <strain evidence="2">PLFJ-1</strain>
    </source>
</reference>
<dbReference type="Proteomes" id="UP000078340">
    <property type="component" value="Unassembled WGS sequence"/>
</dbReference>
<feature type="compositionally biased region" description="Low complexity" evidence="1">
    <location>
        <begin position="1"/>
        <end position="14"/>
    </location>
</feature>
<proteinExistence type="predicted"/>
<name>A0A179HJM0_PURLI</name>
<accession>A0A179HJM0</accession>
<evidence type="ECO:0000313" key="2">
    <source>
        <dbReference type="EMBL" id="OAQ90656.1"/>
    </source>
</evidence>